<name>A0AA86NV84_9EUKA</name>
<organism evidence="2">
    <name type="scientific">Hexamita inflata</name>
    <dbReference type="NCBI Taxonomy" id="28002"/>
    <lineage>
        <taxon>Eukaryota</taxon>
        <taxon>Metamonada</taxon>
        <taxon>Diplomonadida</taxon>
        <taxon>Hexamitidae</taxon>
        <taxon>Hexamitinae</taxon>
        <taxon>Hexamita</taxon>
    </lineage>
</organism>
<reference evidence="3 4" key="2">
    <citation type="submission" date="2024-07" db="EMBL/GenBank/DDBJ databases">
        <authorList>
            <person name="Akdeniz Z."/>
        </authorList>
    </citation>
    <scope>NUCLEOTIDE SEQUENCE [LARGE SCALE GENOMIC DNA]</scope>
</reference>
<accession>A0AA86NV84</accession>
<sequence length="114" mass="12935">MHKSQLSDNSFCCLITFVLLLICSNITLQNINIVQSIVHIVSYYLTEFGPVLVLCELLKNVPVHIPVDCCSSFDEFSFVVNIQFDLIRIVVGVQRRTLCTRLCSQITCQLIIIN</sequence>
<feature type="signal peptide" evidence="1">
    <location>
        <begin position="1"/>
        <end position="28"/>
    </location>
</feature>
<proteinExistence type="predicted"/>
<comment type="caution">
    <text evidence="2">The sequence shown here is derived from an EMBL/GenBank/DDBJ whole genome shotgun (WGS) entry which is preliminary data.</text>
</comment>
<evidence type="ECO:0000256" key="1">
    <source>
        <dbReference type="SAM" id="SignalP"/>
    </source>
</evidence>
<keyword evidence="4" id="KW-1185">Reference proteome</keyword>
<dbReference type="EMBL" id="CAXDID020000081">
    <property type="protein sequence ID" value="CAL6018584.1"/>
    <property type="molecule type" value="Genomic_DNA"/>
</dbReference>
<keyword evidence="1" id="KW-0732">Signal</keyword>
<protein>
    <submittedName>
        <fullName evidence="3">Hypothetical_protein</fullName>
    </submittedName>
</protein>
<feature type="chain" id="PRO_5041667814" evidence="1">
    <location>
        <begin position="29"/>
        <end position="114"/>
    </location>
</feature>
<gene>
    <name evidence="2" type="ORF">HINF_LOCUS13340</name>
    <name evidence="3" type="ORF">HINF_LOCUS26536</name>
</gene>
<dbReference type="AlphaFoldDB" id="A0AA86NV84"/>
<dbReference type="Proteomes" id="UP001642409">
    <property type="component" value="Unassembled WGS sequence"/>
</dbReference>
<dbReference type="EMBL" id="CATOUU010000347">
    <property type="protein sequence ID" value="CAI9925695.1"/>
    <property type="molecule type" value="Genomic_DNA"/>
</dbReference>
<evidence type="ECO:0000313" key="4">
    <source>
        <dbReference type="Proteomes" id="UP001642409"/>
    </source>
</evidence>
<evidence type="ECO:0000313" key="2">
    <source>
        <dbReference type="EMBL" id="CAI9925695.1"/>
    </source>
</evidence>
<reference evidence="2" key="1">
    <citation type="submission" date="2023-06" db="EMBL/GenBank/DDBJ databases">
        <authorList>
            <person name="Kurt Z."/>
        </authorList>
    </citation>
    <scope>NUCLEOTIDE SEQUENCE</scope>
</reference>
<evidence type="ECO:0000313" key="3">
    <source>
        <dbReference type="EMBL" id="CAL6018584.1"/>
    </source>
</evidence>